<dbReference type="SUPFAM" id="SSF54236">
    <property type="entry name" value="Ubiquitin-like"/>
    <property type="match status" value="1"/>
</dbReference>
<reference evidence="2" key="1">
    <citation type="submission" date="2025-08" db="UniProtKB">
        <authorList>
            <consortium name="Ensembl"/>
        </authorList>
    </citation>
    <scope>IDENTIFICATION</scope>
</reference>
<sequence>MEVFVKQLNSRTGPPYTVHPNDTVLDLKKKIEARTSVAVNQQRLTFNSQELQDNRTLSQYHIRCHSTIYLLLRLRGG</sequence>
<feature type="domain" description="Ubiquitin-like" evidence="1">
    <location>
        <begin position="1"/>
        <end position="77"/>
    </location>
</feature>
<dbReference type="CDD" id="cd17039">
    <property type="entry name" value="Ubl_ubiquitin_like"/>
    <property type="match status" value="1"/>
</dbReference>
<accession>A0A8C8RHX6</accession>
<proteinExistence type="predicted"/>
<dbReference type="InterPro" id="IPR050158">
    <property type="entry name" value="Ubiquitin_ubiquitin-like"/>
</dbReference>
<dbReference type="FunFam" id="3.10.20.90:FF:000205">
    <property type="entry name" value="2'-5'-oligoadenylate synthase-like protein 2"/>
    <property type="match status" value="1"/>
</dbReference>
<evidence type="ECO:0000313" key="2">
    <source>
        <dbReference type="Ensembl" id="ENSPCEP00000005290.1"/>
    </source>
</evidence>
<dbReference type="Pfam" id="PF00240">
    <property type="entry name" value="ubiquitin"/>
    <property type="match status" value="1"/>
</dbReference>
<keyword evidence="3" id="KW-1185">Reference proteome</keyword>
<name>A0A8C8RHX6_9SAUR</name>
<dbReference type="AlphaFoldDB" id="A0A8C8RHX6"/>
<dbReference type="InterPro" id="IPR000626">
    <property type="entry name" value="Ubiquitin-like_dom"/>
</dbReference>
<evidence type="ECO:0000313" key="3">
    <source>
        <dbReference type="Proteomes" id="UP000694393"/>
    </source>
</evidence>
<dbReference type="Ensembl" id="ENSPCET00000005479.1">
    <property type="protein sequence ID" value="ENSPCEP00000005290.1"/>
    <property type="gene ID" value="ENSPCEG00000004313.1"/>
</dbReference>
<evidence type="ECO:0000259" key="1">
    <source>
        <dbReference type="PROSITE" id="PS50053"/>
    </source>
</evidence>
<protein>
    <recommendedName>
        <fullName evidence="1">Ubiquitin-like domain-containing protein</fullName>
    </recommendedName>
</protein>
<dbReference type="PROSITE" id="PS50053">
    <property type="entry name" value="UBIQUITIN_2"/>
    <property type="match status" value="1"/>
</dbReference>
<reference evidence="2" key="2">
    <citation type="submission" date="2025-09" db="UniProtKB">
        <authorList>
            <consortium name="Ensembl"/>
        </authorList>
    </citation>
    <scope>IDENTIFICATION</scope>
</reference>
<dbReference type="SMART" id="SM00213">
    <property type="entry name" value="UBQ"/>
    <property type="match status" value="1"/>
</dbReference>
<dbReference type="PANTHER" id="PTHR10666">
    <property type="entry name" value="UBIQUITIN"/>
    <property type="match status" value="1"/>
</dbReference>
<dbReference type="PRINTS" id="PR00348">
    <property type="entry name" value="UBIQUITIN"/>
</dbReference>
<dbReference type="InterPro" id="IPR019956">
    <property type="entry name" value="Ubiquitin_dom"/>
</dbReference>
<dbReference type="InterPro" id="IPR029071">
    <property type="entry name" value="Ubiquitin-like_domsf"/>
</dbReference>
<dbReference type="Proteomes" id="UP000694393">
    <property type="component" value="Unplaced"/>
</dbReference>
<organism evidence="2 3">
    <name type="scientific">Pelusios castaneus</name>
    <name type="common">West African mud turtle</name>
    <dbReference type="NCBI Taxonomy" id="367368"/>
    <lineage>
        <taxon>Eukaryota</taxon>
        <taxon>Metazoa</taxon>
        <taxon>Chordata</taxon>
        <taxon>Craniata</taxon>
        <taxon>Vertebrata</taxon>
        <taxon>Euteleostomi</taxon>
        <taxon>Archelosauria</taxon>
        <taxon>Testudinata</taxon>
        <taxon>Testudines</taxon>
        <taxon>Pleurodira</taxon>
        <taxon>Pelomedusidae</taxon>
        <taxon>Pelusios</taxon>
    </lineage>
</organism>
<dbReference type="Gene3D" id="3.10.20.90">
    <property type="entry name" value="Phosphatidylinositol 3-kinase Catalytic Subunit, Chain A, domain 1"/>
    <property type="match status" value="1"/>
</dbReference>